<keyword evidence="2" id="KW-0812">Transmembrane</keyword>
<reference evidence="3 4" key="1">
    <citation type="submission" date="2016-07" db="EMBL/GenBank/DDBJ databases">
        <title>Pervasive Adenine N6-methylation of Active Genes in Fungi.</title>
        <authorList>
            <consortium name="DOE Joint Genome Institute"/>
            <person name="Mondo S.J."/>
            <person name="Dannebaum R.O."/>
            <person name="Kuo R.C."/>
            <person name="Labutti K."/>
            <person name="Haridas S."/>
            <person name="Kuo A."/>
            <person name="Salamov A."/>
            <person name="Ahrendt S.R."/>
            <person name="Lipzen A."/>
            <person name="Sullivan W."/>
            <person name="Andreopoulos W.B."/>
            <person name="Clum A."/>
            <person name="Lindquist E."/>
            <person name="Daum C."/>
            <person name="Ramamoorthy G.K."/>
            <person name="Gryganskyi A."/>
            <person name="Culley D."/>
            <person name="Magnuson J.K."/>
            <person name="James T.Y."/>
            <person name="O'Malley M.A."/>
            <person name="Stajich J.E."/>
            <person name="Spatafora J.W."/>
            <person name="Visel A."/>
            <person name="Grigoriev I.V."/>
        </authorList>
    </citation>
    <scope>NUCLEOTIDE SEQUENCE [LARGE SCALE GENOMIC DNA]</scope>
    <source>
        <strain evidence="3 4">68-887.2</strain>
    </source>
</reference>
<feature type="region of interest" description="Disordered" evidence="1">
    <location>
        <begin position="291"/>
        <end position="312"/>
    </location>
</feature>
<feature type="region of interest" description="Disordered" evidence="1">
    <location>
        <begin position="472"/>
        <end position="495"/>
    </location>
</feature>
<feature type="transmembrane region" description="Helical" evidence="2">
    <location>
        <begin position="153"/>
        <end position="172"/>
    </location>
</feature>
<feature type="transmembrane region" description="Helical" evidence="2">
    <location>
        <begin position="192"/>
        <end position="209"/>
    </location>
</feature>
<organism evidence="3 4">
    <name type="scientific">Naematelia encephala</name>
    <dbReference type="NCBI Taxonomy" id="71784"/>
    <lineage>
        <taxon>Eukaryota</taxon>
        <taxon>Fungi</taxon>
        <taxon>Dikarya</taxon>
        <taxon>Basidiomycota</taxon>
        <taxon>Agaricomycotina</taxon>
        <taxon>Tremellomycetes</taxon>
        <taxon>Tremellales</taxon>
        <taxon>Naemateliaceae</taxon>
        <taxon>Naematelia</taxon>
    </lineage>
</organism>
<evidence type="ECO:0000313" key="4">
    <source>
        <dbReference type="Proteomes" id="UP000193986"/>
    </source>
</evidence>
<dbReference type="Proteomes" id="UP000193986">
    <property type="component" value="Unassembled WGS sequence"/>
</dbReference>
<dbReference type="EMBL" id="MCFC01000001">
    <property type="protein sequence ID" value="ORY35682.1"/>
    <property type="molecule type" value="Genomic_DNA"/>
</dbReference>
<feature type="transmembrane region" description="Helical" evidence="2">
    <location>
        <begin position="34"/>
        <end position="54"/>
    </location>
</feature>
<feature type="transmembrane region" description="Helical" evidence="2">
    <location>
        <begin position="221"/>
        <end position="241"/>
    </location>
</feature>
<evidence type="ECO:0000313" key="3">
    <source>
        <dbReference type="EMBL" id="ORY35682.1"/>
    </source>
</evidence>
<feature type="compositionally biased region" description="Low complexity" evidence="1">
    <location>
        <begin position="301"/>
        <end position="312"/>
    </location>
</feature>
<name>A0A1Y2BLP4_9TREE</name>
<dbReference type="InParanoid" id="A0A1Y2BLP4"/>
<proteinExistence type="predicted"/>
<dbReference type="AlphaFoldDB" id="A0A1Y2BLP4"/>
<keyword evidence="2" id="KW-1133">Transmembrane helix</keyword>
<dbReference type="OrthoDB" id="3357304at2759"/>
<feature type="compositionally biased region" description="Basic and acidic residues" evidence="1">
    <location>
        <begin position="598"/>
        <end position="607"/>
    </location>
</feature>
<evidence type="ECO:0000256" key="2">
    <source>
        <dbReference type="SAM" id="Phobius"/>
    </source>
</evidence>
<feature type="compositionally biased region" description="Basic residues" evidence="1">
    <location>
        <begin position="291"/>
        <end position="300"/>
    </location>
</feature>
<evidence type="ECO:0000256" key="1">
    <source>
        <dbReference type="SAM" id="MobiDB-lite"/>
    </source>
</evidence>
<feature type="compositionally biased region" description="Polar residues" evidence="1">
    <location>
        <begin position="414"/>
        <end position="428"/>
    </location>
</feature>
<gene>
    <name evidence="3" type="ORF">BCR39DRAFT_585297</name>
</gene>
<feature type="region of interest" description="Disordered" evidence="1">
    <location>
        <begin position="388"/>
        <end position="430"/>
    </location>
</feature>
<accession>A0A1Y2BLP4</accession>
<sequence>MSDSMGDTTLFIVAEADPYLQYQPAFAYSLPIQLLVNGITLTLLCVLLIHLLITTQYHYPLAPLNYVLQLLSIVVVLMSVIIKTAVVLRHSAVNADTWPYDLDYVAVPIPPDWWNTGQDAAWFLLQALNNGLSNATHIQFLTLLYPSRVEARLIIFVLGPLALGSSGLYFTALSGHQVVLDIGDSIRNVLNSTLLLIFTLALFIWGFVVNRRRAWRLDGGTAVFGAAALFLAVVSTTFNFVEVAEDGIDWMQHLLFSAILWQTWLGWWWWVGSGMGIGEVEDLMERQERKKRKAARRAAKQRASASAQNRAANAAQLKQRASTLMGDGATAMVGFTTSVAGILRNRSGTLSRRRTIERIPAVSGDIEEALPEAQVIAMTPIRSRTSVHQAGYDEAGPSTQPRVEFNTPPGSRGINMTNSETSSTSATPSLHVPQSVGQFLAFPATWIQVYFRRLRHAHEDATKRQAIERAERRQQVLGGATSTSQGTKPESKGKLRAQAARQEAAIVNGDELGWGLGKFGIKEQQESARRLTEARVRTNEQRLLPEDAVIMDDEEAEPIAGPSRPRRDVPLDNGDMEGLNEDMDLDEDVVLRDEVGQEVGKKNKVGEQEQDWEDVDNSFSSSSSSGPTNILAARTGPDRRAGNPRVIGGEAGTGWSWWGPLKNWRLSDRSTF</sequence>
<keyword evidence="4" id="KW-1185">Reference proteome</keyword>
<feature type="region of interest" description="Disordered" evidence="1">
    <location>
        <begin position="598"/>
        <end position="652"/>
    </location>
</feature>
<feature type="transmembrane region" description="Helical" evidence="2">
    <location>
        <begin position="253"/>
        <end position="271"/>
    </location>
</feature>
<comment type="caution">
    <text evidence="3">The sequence shown here is derived from an EMBL/GenBank/DDBJ whole genome shotgun (WGS) entry which is preliminary data.</text>
</comment>
<keyword evidence="2" id="KW-0472">Membrane</keyword>
<feature type="transmembrane region" description="Helical" evidence="2">
    <location>
        <begin position="66"/>
        <end position="88"/>
    </location>
</feature>
<dbReference type="STRING" id="71784.A0A1Y2BLP4"/>
<protein>
    <submittedName>
        <fullName evidence="3">Uncharacterized protein</fullName>
    </submittedName>
</protein>